<reference evidence="7" key="1">
    <citation type="submission" date="2021-12" db="EMBL/GenBank/DDBJ databases">
        <authorList>
            <person name="Cha I.-T."/>
            <person name="Lee K.-E."/>
            <person name="Park S.-J."/>
        </authorList>
    </citation>
    <scope>NUCLEOTIDE SEQUENCE</scope>
    <source>
        <strain evidence="7">YSM-43</strain>
    </source>
</reference>
<feature type="domain" description="Secretion system C-terminal sorting" evidence="5">
    <location>
        <begin position="385"/>
        <end position="454"/>
    </location>
</feature>
<evidence type="ECO:0000256" key="1">
    <source>
        <dbReference type="ARBA" id="ARBA00022658"/>
    </source>
</evidence>
<dbReference type="PRINTS" id="PR00633">
    <property type="entry name" value="RCCNDNSATION"/>
</dbReference>
<evidence type="ECO:0000256" key="4">
    <source>
        <dbReference type="SAM" id="SignalP"/>
    </source>
</evidence>
<dbReference type="RefSeq" id="WP_246914679.1">
    <property type="nucleotide sequence ID" value="NZ_CP090145.1"/>
</dbReference>
<dbReference type="InterPro" id="IPR058923">
    <property type="entry name" value="RCC1-like_dom"/>
</dbReference>
<evidence type="ECO:0000313" key="8">
    <source>
        <dbReference type="Proteomes" id="UP000830454"/>
    </source>
</evidence>
<feature type="signal peptide" evidence="4">
    <location>
        <begin position="1"/>
        <end position="20"/>
    </location>
</feature>
<keyword evidence="1" id="KW-0344">Guanine-nucleotide releasing factor</keyword>
<evidence type="ECO:0000259" key="6">
    <source>
        <dbReference type="Pfam" id="PF25390"/>
    </source>
</evidence>
<reference evidence="7" key="2">
    <citation type="submission" date="2022-04" db="EMBL/GenBank/DDBJ databases">
        <title>Complete Genome Sequence of Flavobacterium sediminilitoris YSM-43, Isolated from a Tidal Sediment.</title>
        <authorList>
            <person name="Lee P.A."/>
        </authorList>
    </citation>
    <scope>NUCLEOTIDE SEQUENCE</scope>
    <source>
        <strain evidence="7">YSM-43</strain>
    </source>
</reference>
<dbReference type="PANTHER" id="PTHR45982">
    <property type="entry name" value="REGULATOR OF CHROMOSOME CONDENSATION"/>
    <property type="match status" value="1"/>
</dbReference>
<dbReference type="PROSITE" id="PS50012">
    <property type="entry name" value="RCC1_3"/>
    <property type="match status" value="3"/>
</dbReference>
<dbReference type="InterPro" id="IPR026444">
    <property type="entry name" value="Secre_tail"/>
</dbReference>
<keyword evidence="2 4" id="KW-0732">Signal</keyword>
<feature type="domain" description="RCC1-like" evidence="6">
    <location>
        <begin position="77"/>
        <end position="367"/>
    </location>
</feature>
<dbReference type="Pfam" id="PF18962">
    <property type="entry name" value="Por_Secre_tail"/>
    <property type="match status" value="1"/>
</dbReference>
<dbReference type="Proteomes" id="UP000830454">
    <property type="component" value="Chromosome"/>
</dbReference>
<gene>
    <name evidence="7" type="ORF">LXD69_08945</name>
</gene>
<evidence type="ECO:0000256" key="3">
    <source>
        <dbReference type="ARBA" id="ARBA00022737"/>
    </source>
</evidence>
<evidence type="ECO:0000313" key="7">
    <source>
        <dbReference type="EMBL" id="UOX32183.1"/>
    </source>
</evidence>
<dbReference type="InterPro" id="IPR051553">
    <property type="entry name" value="Ran_GTPase-activating"/>
</dbReference>
<dbReference type="EMBL" id="CP090145">
    <property type="protein sequence ID" value="UOX32183.1"/>
    <property type="molecule type" value="Genomic_DNA"/>
</dbReference>
<dbReference type="Pfam" id="PF25390">
    <property type="entry name" value="WD40_RLD"/>
    <property type="match status" value="1"/>
</dbReference>
<keyword evidence="8" id="KW-1185">Reference proteome</keyword>
<accession>A0ABY4HHX2</accession>
<name>A0ABY4HHX2_9FLAO</name>
<feature type="chain" id="PRO_5046250024" evidence="4">
    <location>
        <begin position="21"/>
        <end position="457"/>
    </location>
</feature>
<protein>
    <submittedName>
        <fullName evidence="7">T9SS type A sorting domain-containing protein</fullName>
    </submittedName>
</protein>
<sequence length="457" mass="50005">MSQKLLFAFLLFSYALTAQNCVESITCSDDTVSVVLSDGTIYNWGKNDYGQLGIGTVTSEDSPVLFSTQSDWNILTYGRLHSAGLKNNGTIWTWGNNDLGQLGNGTNTTNNAPTQLGNENNWTAISAGNLHSIALKDDGTLWGWGNNQANELLDFSIYPATFTTPVQISTDTDWDKIYAGYFRTFGIKNDGTLWGRGNNSYGSVGTTMQGFINEFTQVGSDSDWVKVSGARSQHTLALKSNGSLWAWGNNENGRLGDGTITNRPIPTQIGNSQWKDIVAGNYHSLGIKTDGTLWHWGSYGWIEGQLLIPNNFSPVQVGTDMDWKSIAAGYSISFAIKEDNTLWGWGFNTLGWLGNGSTVSTANPVLIIDCINLSIPNFENNAISIYPNPTENHLNWSGNITEGSSYEIINTIGQKVITGTIDSNKKAINVATIPTGMYVLMIQTKEGNLYQQKFLKK</sequence>
<dbReference type="Pfam" id="PF00415">
    <property type="entry name" value="RCC1"/>
    <property type="match status" value="1"/>
</dbReference>
<organism evidence="7 8">
    <name type="scientific">Flavobacterium sediminilitoris</name>
    <dbReference type="NCBI Taxonomy" id="2024526"/>
    <lineage>
        <taxon>Bacteria</taxon>
        <taxon>Pseudomonadati</taxon>
        <taxon>Bacteroidota</taxon>
        <taxon>Flavobacteriia</taxon>
        <taxon>Flavobacteriales</taxon>
        <taxon>Flavobacteriaceae</taxon>
        <taxon>Flavobacterium</taxon>
    </lineage>
</organism>
<evidence type="ECO:0000259" key="5">
    <source>
        <dbReference type="Pfam" id="PF18962"/>
    </source>
</evidence>
<proteinExistence type="predicted"/>
<keyword evidence="3" id="KW-0677">Repeat</keyword>
<dbReference type="Gene3D" id="2.130.10.30">
    <property type="entry name" value="Regulator of chromosome condensation 1/beta-lactamase-inhibitor protein II"/>
    <property type="match status" value="3"/>
</dbReference>
<dbReference type="PANTHER" id="PTHR45982:SF1">
    <property type="entry name" value="REGULATOR OF CHROMOSOME CONDENSATION"/>
    <property type="match status" value="1"/>
</dbReference>
<dbReference type="InterPro" id="IPR009091">
    <property type="entry name" value="RCC1/BLIP-II"/>
</dbReference>
<dbReference type="NCBIfam" id="TIGR04183">
    <property type="entry name" value="Por_Secre_tail"/>
    <property type="match status" value="1"/>
</dbReference>
<evidence type="ECO:0000256" key="2">
    <source>
        <dbReference type="ARBA" id="ARBA00022729"/>
    </source>
</evidence>
<dbReference type="PROSITE" id="PS00626">
    <property type="entry name" value="RCC1_2"/>
    <property type="match status" value="1"/>
</dbReference>
<dbReference type="SUPFAM" id="SSF50985">
    <property type="entry name" value="RCC1/BLIP-II"/>
    <property type="match status" value="1"/>
</dbReference>
<dbReference type="InterPro" id="IPR000408">
    <property type="entry name" value="Reg_chr_condens"/>
</dbReference>